<dbReference type="Proteomes" id="UP000763484">
    <property type="component" value="Unassembled WGS sequence"/>
</dbReference>
<keyword evidence="3" id="KW-0456">Lyase</keyword>
<dbReference type="GO" id="GO:0000213">
    <property type="term" value="F:tRNA-intron lyase activity"/>
    <property type="evidence" value="ECO:0007669"/>
    <property type="project" value="UniProtKB-EC"/>
</dbReference>
<dbReference type="GO" id="GO:0005737">
    <property type="term" value="C:cytoplasm"/>
    <property type="evidence" value="ECO:0007669"/>
    <property type="project" value="TreeGrafter"/>
</dbReference>
<dbReference type="Gene3D" id="3.40.1350.10">
    <property type="match status" value="1"/>
</dbReference>
<dbReference type="InterPro" id="IPR006676">
    <property type="entry name" value="tRNA_splic"/>
</dbReference>
<gene>
    <name evidence="3" type="primary">endA</name>
    <name evidence="3" type="ORF">IHE50_02350</name>
</gene>
<name>A0A8T3USI1_9ARCH</name>
<proteinExistence type="predicted"/>
<dbReference type="InterPro" id="IPR006678">
    <property type="entry name" value="tRNA_intron_Endonuc_N"/>
</dbReference>
<dbReference type="InterPro" id="IPR016442">
    <property type="entry name" value="tRNA_splic_arch_short"/>
</dbReference>
<dbReference type="SUPFAM" id="SSF53032">
    <property type="entry name" value="tRNA-intron endonuclease catalytic domain-like"/>
    <property type="match status" value="1"/>
</dbReference>
<organism evidence="3 4">
    <name type="scientific">Candidatus Acidifodinimicrobium mancum</name>
    <dbReference type="NCBI Taxonomy" id="2898728"/>
    <lineage>
        <taxon>Archaea</taxon>
        <taxon>Candidatus Parvarchaeota</taxon>
        <taxon>Candidatus Acidifodinimicrobiaceae</taxon>
        <taxon>Candidatus Acidifodinimicrobium</taxon>
    </lineage>
</organism>
<dbReference type="CDD" id="cd22363">
    <property type="entry name" value="tRNA-intron_lyase_C"/>
    <property type="match status" value="1"/>
</dbReference>
<dbReference type="InterPro" id="IPR036740">
    <property type="entry name" value="tRNA_intron_Endonuc_N_sf"/>
</dbReference>
<sequence length="172" mass="19759">MDKALLVGSRVVIADQPLASSVYNKGSFGVFDGGKLYLSLEEALYLKEKRNLEIFDSTGKRMTNKRILNEFEKKEKGFAKRFIVFKLMRNEGYILKTALKYGGDFRVYNKGEKPGKEHAEWILKVYDQGESIKFKDFSALNRVVHSVKKKLLIAVVDDENSATFYEVDWKAI</sequence>
<dbReference type="PIRSF" id="PIRSF005285">
    <property type="entry name" value="tRNA_splic_archaea"/>
    <property type="match status" value="1"/>
</dbReference>
<evidence type="ECO:0000313" key="4">
    <source>
        <dbReference type="Proteomes" id="UP000763484"/>
    </source>
</evidence>
<dbReference type="InterPro" id="IPR011856">
    <property type="entry name" value="tRNA_endonuc-like_dom_sf"/>
</dbReference>
<dbReference type="EMBL" id="JADFAQ010000033">
    <property type="protein sequence ID" value="MBE5728233.1"/>
    <property type="molecule type" value="Genomic_DNA"/>
</dbReference>
<dbReference type="PANTHER" id="PTHR21227:SF0">
    <property type="entry name" value="TRNA-SPLICING ENDONUCLEASE SUBUNIT SEN2"/>
    <property type="match status" value="1"/>
</dbReference>
<reference evidence="3 4" key="1">
    <citation type="submission" date="2020-09" db="EMBL/GenBank/DDBJ databases">
        <title>Genomic characterization of a novel Parvarchaeota family in acid mine drainage sediments.</title>
        <authorList>
            <person name="Luo Z.-H."/>
        </authorList>
    </citation>
    <scope>NUCLEOTIDE SEQUENCE [LARGE SCALE GENOMIC DNA]</scope>
    <source>
        <strain evidence="3">TL1-5_bins.178</strain>
    </source>
</reference>
<dbReference type="GO" id="GO:0003676">
    <property type="term" value="F:nucleic acid binding"/>
    <property type="evidence" value="ECO:0007669"/>
    <property type="project" value="InterPro"/>
</dbReference>
<dbReference type="Gene3D" id="3.40.1170.20">
    <property type="entry name" value="tRNA intron endonuclease, N-terminal domain"/>
    <property type="match status" value="1"/>
</dbReference>
<evidence type="ECO:0000259" key="2">
    <source>
        <dbReference type="Pfam" id="PF02778"/>
    </source>
</evidence>
<dbReference type="NCBIfam" id="TIGR00324">
    <property type="entry name" value="endA"/>
    <property type="match status" value="1"/>
</dbReference>
<dbReference type="SUPFAM" id="SSF55267">
    <property type="entry name" value="tRNA-intron endonuclease N-terminal domain-like"/>
    <property type="match status" value="1"/>
</dbReference>
<accession>A0A8T3USI1</accession>
<evidence type="ECO:0000313" key="3">
    <source>
        <dbReference type="EMBL" id="MBE5728233.1"/>
    </source>
</evidence>
<evidence type="ECO:0000259" key="1">
    <source>
        <dbReference type="Pfam" id="PF01974"/>
    </source>
</evidence>
<dbReference type="Pfam" id="PF01974">
    <property type="entry name" value="tRNA_int_endo"/>
    <property type="match status" value="1"/>
</dbReference>
<feature type="domain" description="tRNA intron endonuclease N-terminal" evidence="2">
    <location>
        <begin position="4"/>
        <end position="65"/>
    </location>
</feature>
<dbReference type="EC" id="4.6.1.16" evidence="3"/>
<dbReference type="InterPro" id="IPR036167">
    <property type="entry name" value="tRNA_intron_Endo_cat-like_sf"/>
</dbReference>
<dbReference type="AlphaFoldDB" id="A0A8T3USI1"/>
<dbReference type="InterPro" id="IPR006677">
    <property type="entry name" value="tRNA_intron_Endonuc_cat-like"/>
</dbReference>
<dbReference type="Pfam" id="PF02778">
    <property type="entry name" value="tRNA_int_endo_N"/>
    <property type="match status" value="1"/>
</dbReference>
<feature type="domain" description="tRNA intron endonuclease catalytic" evidence="1">
    <location>
        <begin position="78"/>
        <end position="163"/>
    </location>
</feature>
<dbReference type="PANTHER" id="PTHR21227">
    <property type="entry name" value="TRNA-SPLICING ENDONUCLEASE SUBUNIT SEN2"/>
    <property type="match status" value="1"/>
</dbReference>
<dbReference type="GO" id="GO:0006388">
    <property type="term" value="P:tRNA splicing, via endonucleolytic cleavage and ligation"/>
    <property type="evidence" value="ECO:0007669"/>
    <property type="project" value="InterPro"/>
</dbReference>
<protein>
    <submittedName>
        <fullName evidence="3">tRNA-intron lyase</fullName>
        <ecNumber evidence="3">4.6.1.16</ecNumber>
    </submittedName>
</protein>
<comment type="caution">
    <text evidence="3">The sequence shown here is derived from an EMBL/GenBank/DDBJ whole genome shotgun (WGS) entry which is preliminary data.</text>
</comment>